<evidence type="ECO:0000256" key="7">
    <source>
        <dbReference type="HAMAP-Rule" id="MF_00159"/>
    </source>
</evidence>
<keyword evidence="6 7" id="KW-0414">Isoprene biosynthesis</keyword>
<dbReference type="GO" id="GO:0005506">
    <property type="term" value="F:iron ion binding"/>
    <property type="evidence" value="ECO:0007669"/>
    <property type="project" value="InterPro"/>
</dbReference>
<keyword evidence="5 7" id="KW-0411">Iron-sulfur</keyword>
<dbReference type="UniPathway" id="UPA00056">
    <property type="reaction ID" value="UER00096"/>
</dbReference>
<evidence type="ECO:0000259" key="9">
    <source>
        <dbReference type="Pfam" id="PF26540"/>
    </source>
</evidence>
<dbReference type="Pfam" id="PF04551">
    <property type="entry name" value="GcpE"/>
    <property type="match status" value="1"/>
</dbReference>
<dbReference type="AlphaFoldDB" id="A0A8H9L4D0"/>
<feature type="binding site" evidence="7">
    <location>
        <position position="298"/>
    </location>
    <ligand>
        <name>[4Fe-4S] cluster</name>
        <dbReference type="ChEBI" id="CHEBI:49883"/>
    </ligand>
</feature>
<keyword evidence="4 7" id="KW-0408">Iron</keyword>
<dbReference type="NCBIfam" id="TIGR00612">
    <property type="entry name" value="ispG_gcpE"/>
    <property type="match status" value="1"/>
</dbReference>
<dbReference type="PANTHER" id="PTHR30454:SF0">
    <property type="entry name" value="4-HYDROXY-3-METHYLBUT-2-EN-1-YL DIPHOSPHATE SYNTHASE (FERREDOXIN), CHLOROPLASTIC"/>
    <property type="match status" value="1"/>
</dbReference>
<evidence type="ECO:0000259" key="8">
    <source>
        <dbReference type="Pfam" id="PF04551"/>
    </source>
</evidence>
<dbReference type="InterPro" id="IPR011005">
    <property type="entry name" value="Dihydropteroate_synth-like_sf"/>
</dbReference>
<evidence type="ECO:0000256" key="6">
    <source>
        <dbReference type="ARBA" id="ARBA00023229"/>
    </source>
</evidence>
<sequence length="407" mass="43855">MKRRQTVSVNVGGVMVGSAHPVVVQSMTNTDTANAEATAIQIAQLVRAGSEIVRVTVNTREAAAAIPDIVARLNEVGIEVPIVGDFHYNGHILLREFPETARLLAKYRINPGNVGAGQHHDANFATMIEVAKEFGKPVRIGVNWGSLDQQVLARLMDENTAAGSPKTGTDVMIDAMVVSALESAAYAEELGLPHDKILISVKVSSAPELWQVYRQLAPLCDYPLHLGLTEAGMGMKGIVASSAALAPLLIEGIGDTIRVSLTPEPGASRKLEVEVAQQILQSLGIRQFLPQVTSCPGCGRTTSTFFQELAQKIQDYIRDTMPDWKAKYPGVEDMQVAVMGCIVNGPGESKHANIGISLPGTGEDPRAPVYQDGRLLTTLRGPRIAEDFQDLLENYVEQRYGRTEAPA</sequence>
<accession>A0A8H9L4D0</accession>
<comment type="pathway">
    <text evidence="7">Isoprenoid biosynthesis; isopentenyl diphosphate biosynthesis via DXP pathway; isopentenyl diphosphate from 1-deoxy-D-xylulose 5-phosphate: step 5/6.</text>
</comment>
<dbReference type="GO" id="GO:0016114">
    <property type="term" value="P:terpenoid biosynthetic process"/>
    <property type="evidence" value="ECO:0007669"/>
    <property type="project" value="InterPro"/>
</dbReference>
<proteinExistence type="inferred from homology"/>
<evidence type="ECO:0000313" key="10">
    <source>
        <dbReference type="EMBL" id="GGM32296.1"/>
    </source>
</evidence>
<evidence type="ECO:0000313" key="11">
    <source>
        <dbReference type="Proteomes" id="UP000600547"/>
    </source>
</evidence>
<feature type="domain" description="IspG C-terminal" evidence="9">
    <location>
        <begin position="292"/>
        <end position="393"/>
    </location>
</feature>
<evidence type="ECO:0000256" key="4">
    <source>
        <dbReference type="ARBA" id="ARBA00023004"/>
    </source>
</evidence>
<dbReference type="GO" id="GO:0046429">
    <property type="term" value="F:4-hydroxy-3-methylbut-2-en-1-yl diphosphate synthase activity (ferredoxin)"/>
    <property type="evidence" value="ECO:0007669"/>
    <property type="project" value="UniProtKB-UniRule"/>
</dbReference>
<feature type="binding site" evidence="7">
    <location>
        <position position="341"/>
    </location>
    <ligand>
        <name>[4Fe-4S] cluster</name>
        <dbReference type="ChEBI" id="CHEBI:49883"/>
    </ligand>
</feature>
<dbReference type="Pfam" id="PF26540">
    <property type="entry name" value="GcpE_C"/>
    <property type="match status" value="1"/>
</dbReference>
<dbReference type="InterPro" id="IPR016425">
    <property type="entry name" value="IspG_bac"/>
</dbReference>
<dbReference type="InterPro" id="IPR045854">
    <property type="entry name" value="NO2/SO3_Rdtase_4Fe4S_sf"/>
</dbReference>
<dbReference type="PANTHER" id="PTHR30454">
    <property type="entry name" value="4-HYDROXY-3-METHYLBUT-2-EN-1-YL DIPHOSPHATE SYNTHASE"/>
    <property type="match status" value="1"/>
</dbReference>
<reference evidence="11" key="1">
    <citation type="journal article" date="2019" name="Int. J. Syst. Evol. Microbiol.">
        <title>The Global Catalogue of Microorganisms (GCM) 10K type strain sequencing project: providing services to taxonomists for standard genome sequencing and annotation.</title>
        <authorList>
            <consortium name="The Broad Institute Genomics Platform"/>
            <consortium name="The Broad Institute Genome Sequencing Center for Infectious Disease"/>
            <person name="Wu L."/>
            <person name="Ma J."/>
        </authorList>
    </citation>
    <scope>NUCLEOTIDE SEQUENCE [LARGE SCALE GENOMIC DNA]</scope>
    <source>
        <strain evidence="11">JCM 31047</strain>
    </source>
</reference>
<dbReference type="Proteomes" id="UP000600547">
    <property type="component" value="Unassembled WGS sequence"/>
</dbReference>
<keyword evidence="11" id="KW-1185">Reference proteome</keyword>
<dbReference type="GO" id="GO:0051539">
    <property type="term" value="F:4 iron, 4 sulfur cluster binding"/>
    <property type="evidence" value="ECO:0007669"/>
    <property type="project" value="UniProtKB-UniRule"/>
</dbReference>
<comment type="function">
    <text evidence="7">Converts 2C-methyl-D-erythritol 2,4-cyclodiphosphate (ME-2,4cPP) into 1-hydroxy-2-methyl-2-(E)-butenyl 4-diphosphate.</text>
</comment>
<comment type="catalytic activity">
    <reaction evidence="7">
        <text>(2E)-4-hydroxy-3-methylbut-2-enyl diphosphate + oxidized [flavodoxin] + H2O + 2 H(+) = 2-C-methyl-D-erythritol 2,4-cyclic diphosphate + reduced [flavodoxin]</text>
        <dbReference type="Rhea" id="RHEA:43604"/>
        <dbReference type="Rhea" id="RHEA-COMP:10622"/>
        <dbReference type="Rhea" id="RHEA-COMP:10623"/>
        <dbReference type="ChEBI" id="CHEBI:15377"/>
        <dbReference type="ChEBI" id="CHEBI:15378"/>
        <dbReference type="ChEBI" id="CHEBI:57618"/>
        <dbReference type="ChEBI" id="CHEBI:58210"/>
        <dbReference type="ChEBI" id="CHEBI:58483"/>
        <dbReference type="ChEBI" id="CHEBI:128753"/>
        <dbReference type="EC" id="1.17.7.3"/>
    </reaction>
</comment>
<gene>
    <name evidence="7 10" type="primary">ispG</name>
    <name evidence="10" type="ORF">GCM10008956_05610</name>
</gene>
<dbReference type="RefSeq" id="WP_110830221.1">
    <property type="nucleotide sequence ID" value="NZ_BMQG01000002.1"/>
</dbReference>
<keyword evidence="3 7" id="KW-0560">Oxidoreductase</keyword>
<dbReference type="EMBL" id="BMQG01000002">
    <property type="protein sequence ID" value="GGM32296.1"/>
    <property type="molecule type" value="Genomic_DNA"/>
</dbReference>
<dbReference type="Gene3D" id="3.20.20.20">
    <property type="entry name" value="Dihydropteroate synthase-like"/>
    <property type="match status" value="1"/>
</dbReference>
<dbReference type="EC" id="1.17.7.3" evidence="7"/>
<feature type="binding site" evidence="7">
    <location>
        <position position="295"/>
    </location>
    <ligand>
        <name>[4Fe-4S] cluster</name>
        <dbReference type="ChEBI" id="CHEBI:49883"/>
    </ligand>
</feature>
<name>A0A8H9L4D0_9DEIO</name>
<keyword evidence="2 7" id="KW-0479">Metal-binding</keyword>
<dbReference type="HAMAP" id="MF_00159">
    <property type="entry name" value="IspG"/>
    <property type="match status" value="1"/>
</dbReference>
<dbReference type="Gene3D" id="3.30.413.10">
    <property type="entry name" value="Sulfite Reductase Hemoprotein, domain 1"/>
    <property type="match status" value="1"/>
</dbReference>
<evidence type="ECO:0000256" key="1">
    <source>
        <dbReference type="ARBA" id="ARBA00022485"/>
    </source>
</evidence>
<dbReference type="FunFam" id="3.30.413.10:FF:000012">
    <property type="entry name" value="4-hydroxy-3-methylbut-2-en-1-yl diphosphate synthase (flavodoxin)"/>
    <property type="match status" value="1"/>
</dbReference>
<evidence type="ECO:0000256" key="2">
    <source>
        <dbReference type="ARBA" id="ARBA00022723"/>
    </source>
</evidence>
<dbReference type="InterPro" id="IPR004588">
    <property type="entry name" value="IspG_bac-typ"/>
</dbReference>
<protein>
    <recommendedName>
        <fullName evidence="7">4-hydroxy-3-methylbut-2-en-1-yl diphosphate synthase (flavodoxin)</fullName>
        <ecNumber evidence="7">1.17.7.3</ecNumber>
    </recommendedName>
    <alternativeName>
        <fullName evidence="7">1-hydroxy-2-methyl-2-(E)-butenyl 4-diphosphate synthase</fullName>
    </alternativeName>
</protein>
<organism evidence="10 11">
    <name type="scientific">Deinococcus arenae</name>
    <dbReference type="NCBI Taxonomy" id="1452751"/>
    <lineage>
        <taxon>Bacteria</taxon>
        <taxon>Thermotogati</taxon>
        <taxon>Deinococcota</taxon>
        <taxon>Deinococci</taxon>
        <taxon>Deinococcales</taxon>
        <taxon>Deinococcaceae</taxon>
        <taxon>Deinococcus</taxon>
    </lineage>
</organism>
<comment type="similarity">
    <text evidence="7">Belongs to the IspG family.</text>
</comment>
<dbReference type="NCBIfam" id="NF001540">
    <property type="entry name" value="PRK00366.1"/>
    <property type="match status" value="1"/>
</dbReference>
<evidence type="ECO:0000256" key="5">
    <source>
        <dbReference type="ARBA" id="ARBA00023014"/>
    </source>
</evidence>
<dbReference type="InterPro" id="IPR058578">
    <property type="entry name" value="IspG_TIM"/>
</dbReference>
<feature type="domain" description="IspG TIM-barrel" evidence="8">
    <location>
        <begin position="6"/>
        <end position="276"/>
    </location>
</feature>
<dbReference type="PIRSF" id="PIRSF004640">
    <property type="entry name" value="IspG"/>
    <property type="match status" value="1"/>
</dbReference>
<dbReference type="GO" id="GO:0019288">
    <property type="term" value="P:isopentenyl diphosphate biosynthetic process, methylerythritol 4-phosphate pathway"/>
    <property type="evidence" value="ECO:0007669"/>
    <property type="project" value="UniProtKB-UniRule"/>
</dbReference>
<evidence type="ECO:0000256" key="3">
    <source>
        <dbReference type="ARBA" id="ARBA00023002"/>
    </source>
</evidence>
<comment type="caution">
    <text evidence="10">The sequence shown here is derived from an EMBL/GenBank/DDBJ whole genome shotgun (WGS) entry which is preliminary data.</text>
</comment>
<dbReference type="GO" id="GO:0141197">
    <property type="term" value="F:4-hydroxy-3-methylbut-2-enyl-diphosphate synthase activity (flavodoxin)"/>
    <property type="evidence" value="ECO:0007669"/>
    <property type="project" value="UniProtKB-EC"/>
</dbReference>
<comment type="cofactor">
    <cofactor evidence="7">
        <name>[4Fe-4S] cluster</name>
        <dbReference type="ChEBI" id="CHEBI:49883"/>
    </cofactor>
    <text evidence="7">Binds 1 [4Fe-4S] cluster.</text>
</comment>
<dbReference type="InterPro" id="IPR058579">
    <property type="entry name" value="IspG_C"/>
</dbReference>
<keyword evidence="1 7" id="KW-0004">4Fe-4S</keyword>
<feature type="binding site" evidence="7">
    <location>
        <position position="348"/>
    </location>
    <ligand>
        <name>[4Fe-4S] cluster</name>
        <dbReference type="ChEBI" id="CHEBI:49883"/>
    </ligand>
</feature>